<proteinExistence type="predicted"/>
<evidence type="ECO:0000313" key="1">
    <source>
        <dbReference type="EMBL" id="MBB5670642.1"/>
    </source>
</evidence>
<name>A0AB73GXA9_9XANT</name>
<dbReference type="AlphaFoldDB" id="A0AB73GXA9"/>
<dbReference type="Proteomes" id="UP000528595">
    <property type="component" value="Unassembled WGS sequence"/>
</dbReference>
<sequence>MDNSVRVCIAKKKTAQKKCFFENVVAPLHAKGSDARHRTASLDPLDGTHRDEALKKKCKRVLTVKKSVIRFRPADVAAKESEQNRHQADTLVPDVHRSAIHGGVGSASLQKAAVAPITHPRRCSMRVFLYPSRRASPADGSRRRHAVAGFASTGRFTSIVH</sequence>
<protein>
    <submittedName>
        <fullName evidence="1">Uncharacterized protein</fullName>
    </submittedName>
</protein>
<dbReference type="EMBL" id="JACIIQ010000007">
    <property type="protein sequence ID" value="MBB5670642.1"/>
    <property type="molecule type" value="Genomic_DNA"/>
</dbReference>
<gene>
    <name evidence="1" type="ORF">FHR65_002204</name>
</gene>
<reference evidence="1" key="1">
    <citation type="submission" date="2020-08" db="EMBL/GenBank/DDBJ databases">
        <title>Studying the diversity of plant-associated saprophytic bacteria and their role in host health and plant-pathogen interactions.</title>
        <authorList>
            <person name="Potnis N."/>
        </authorList>
    </citation>
    <scope>NUCLEOTIDE SEQUENCE</scope>
    <source>
        <strain evidence="1">F21</strain>
    </source>
</reference>
<comment type="caution">
    <text evidence="1">The sequence shown here is derived from an EMBL/GenBank/DDBJ whole genome shotgun (WGS) entry which is preliminary data.</text>
</comment>
<accession>A0AB73GXA9</accession>
<organism evidence="1">
    <name type="scientific">Xanthomonas arboricola</name>
    <dbReference type="NCBI Taxonomy" id="56448"/>
    <lineage>
        <taxon>Bacteria</taxon>
        <taxon>Pseudomonadati</taxon>
        <taxon>Pseudomonadota</taxon>
        <taxon>Gammaproteobacteria</taxon>
        <taxon>Lysobacterales</taxon>
        <taxon>Lysobacteraceae</taxon>
        <taxon>Xanthomonas</taxon>
    </lineage>
</organism>
<dbReference type="RefSeq" id="WP_184577738.1">
    <property type="nucleotide sequence ID" value="NZ_JACIIQ010000007.1"/>
</dbReference>